<sequence>MRTAHRKAGQRLAVVAGFAGLLAAAALVVVPSAGASQSITAGVQAGTPLAGGARPAGVQVSHAPRDNSSLRVPAGGTASGAAASSYYLRYTQQVQKYNQWCWAADGSSIEQYFGAGTTQDQFCAAAKGTQVGYCPNETGALYQIVNGFRRTGFTATQVGNAMSWSSTVAQINAGQPIMTVISWSSGGAHAEVIYGYDATNGTISVGDPWASYNRYWTSSYNNYLYNNQFAWTDSVSGIRRA</sequence>
<proteinExistence type="predicted"/>
<dbReference type="InterPro" id="IPR022118">
    <property type="entry name" value="Peptidase_C70_AvrRpt2"/>
</dbReference>
<keyword evidence="3" id="KW-1185">Reference proteome</keyword>
<comment type="caution">
    <text evidence="2">The sequence shown here is derived from an EMBL/GenBank/DDBJ whole genome shotgun (WGS) entry which is preliminary data.</text>
</comment>
<evidence type="ECO:0000313" key="2">
    <source>
        <dbReference type="EMBL" id="GLW93274.1"/>
    </source>
</evidence>
<evidence type="ECO:0008006" key="4">
    <source>
        <dbReference type="Google" id="ProtNLM"/>
    </source>
</evidence>
<protein>
    <recommendedName>
        <fullName evidence="4">Papain-like cysteine protease AvrRpt2</fullName>
    </recommendedName>
</protein>
<name>A0A9W6VAS8_9PSEU</name>
<reference evidence="2" key="1">
    <citation type="submission" date="2023-02" db="EMBL/GenBank/DDBJ databases">
        <title>Actinokineospora globicatena NBRC 15670.</title>
        <authorList>
            <person name="Ichikawa N."/>
            <person name="Sato H."/>
            <person name="Tonouchi N."/>
        </authorList>
    </citation>
    <scope>NUCLEOTIDE SEQUENCE</scope>
    <source>
        <strain evidence="2">NBRC 15670</strain>
    </source>
</reference>
<organism evidence="2 3">
    <name type="scientific">Actinokineospora globicatena</name>
    <dbReference type="NCBI Taxonomy" id="103729"/>
    <lineage>
        <taxon>Bacteria</taxon>
        <taxon>Bacillati</taxon>
        <taxon>Actinomycetota</taxon>
        <taxon>Actinomycetes</taxon>
        <taxon>Pseudonocardiales</taxon>
        <taxon>Pseudonocardiaceae</taxon>
        <taxon>Actinokineospora</taxon>
    </lineage>
</organism>
<dbReference type="Gene3D" id="3.90.70.10">
    <property type="entry name" value="Cysteine proteinases"/>
    <property type="match status" value="1"/>
</dbReference>
<dbReference type="RefSeq" id="WP_285611629.1">
    <property type="nucleotide sequence ID" value="NZ_BSSD01000006.1"/>
</dbReference>
<dbReference type="Pfam" id="PF12385">
    <property type="entry name" value="Peptidase_C70"/>
    <property type="match status" value="1"/>
</dbReference>
<gene>
    <name evidence="2" type="ORF">Aglo03_40900</name>
</gene>
<feature type="region of interest" description="Disordered" evidence="1">
    <location>
        <begin position="54"/>
        <end position="74"/>
    </location>
</feature>
<evidence type="ECO:0000313" key="3">
    <source>
        <dbReference type="Proteomes" id="UP001165042"/>
    </source>
</evidence>
<dbReference type="Proteomes" id="UP001165042">
    <property type="component" value="Unassembled WGS sequence"/>
</dbReference>
<dbReference type="AlphaFoldDB" id="A0A9W6VAS8"/>
<accession>A0A9W6VAS8</accession>
<evidence type="ECO:0000256" key="1">
    <source>
        <dbReference type="SAM" id="MobiDB-lite"/>
    </source>
</evidence>
<dbReference type="EMBL" id="BSSD01000006">
    <property type="protein sequence ID" value="GLW93274.1"/>
    <property type="molecule type" value="Genomic_DNA"/>
</dbReference>